<keyword evidence="2" id="KW-0808">Transferase</keyword>
<evidence type="ECO:0000259" key="1">
    <source>
        <dbReference type="Pfam" id="PF00535"/>
    </source>
</evidence>
<dbReference type="AlphaFoldDB" id="A0A4D7QW21"/>
<protein>
    <submittedName>
        <fullName evidence="2">Glycosyltransferase family 2 protein</fullName>
    </submittedName>
</protein>
<proteinExistence type="predicted"/>
<feature type="domain" description="Glycosyltransferase 2-like" evidence="1">
    <location>
        <begin position="102"/>
        <end position="217"/>
    </location>
</feature>
<feature type="domain" description="Glycosyltransferase 2-like" evidence="1">
    <location>
        <begin position="361"/>
        <end position="483"/>
    </location>
</feature>
<sequence>MRSNEPPATIRPTGPRLLLRQLSALASLVTAHTPGFLARTLLRILREEGIASAIRRLRRRLAPATETADYPHWIAAYDTLSTATLGRLRTRAAALPRQPLVSIVMPVYETPERYLREAIASVRAQVYEAWELCICDDASRAPHIRAVLEAEAAGDARIKIARRHDNGRISRASNDALALATGEWVAMLDHDDVLRPHALFCMVEALGANPEAQILYSDEDKIDDAGHRFDPYFKPDFSIDLLLGQNYLNHLTMHRRANIEAVGGWRPDFDGSQDYDLTLRILERVGTDHVVHVPHILYHWRAAAGSTARAPQEKNYAVEAGLRALQGHANRVLPGARVEMTAGAPYYRIAYPLPAPPPLVSIIIPTRDEAAVLERCLVSLFERTDYRALDIIIVDNGSIEPDTFALFDRWTARHDSIRVLRDDRPFNYSALNNRAVREARGSLLCLLNNDIEAVEPSWLGEMVSLAVRPEVGCVGAKLLYPNGTLQHGGVILGIGGVAGHSHKYAADGYPGYFHQLSLRRTVSAVTAACLVVKASIFAEVGGLDEQGLAVAFNDVDFCLKVQEAGYRNVWTPSALLIHHESLSRGADTTREKQQRFLSEIETMRRRWGTILYTDPFYSPNLTLVSEDNSLAFPPRVLLEDVG</sequence>
<name>A0A4D7QW21_9HYPH</name>
<dbReference type="CDD" id="cd04186">
    <property type="entry name" value="GT_2_like_c"/>
    <property type="match status" value="1"/>
</dbReference>
<keyword evidence="3" id="KW-1185">Reference proteome</keyword>
<dbReference type="CDD" id="cd04184">
    <property type="entry name" value="GT2_RfbC_Mx_like"/>
    <property type="match status" value="1"/>
</dbReference>
<evidence type="ECO:0000313" key="2">
    <source>
        <dbReference type="EMBL" id="QCK88162.1"/>
    </source>
</evidence>
<reference evidence="2 3" key="1">
    <citation type="submission" date="2019-04" db="EMBL/GenBank/DDBJ databases">
        <title>Phreatobacter aquaticus sp. nov.</title>
        <authorList>
            <person name="Choi A."/>
            <person name="Baek K."/>
        </authorList>
    </citation>
    <scope>NUCLEOTIDE SEQUENCE [LARGE SCALE GENOMIC DNA]</scope>
    <source>
        <strain evidence="2 3">NMCR1094</strain>
    </source>
</reference>
<dbReference type="OrthoDB" id="9783791at2"/>
<dbReference type="EMBL" id="CP039865">
    <property type="protein sequence ID" value="QCK88162.1"/>
    <property type="molecule type" value="Genomic_DNA"/>
</dbReference>
<gene>
    <name evidence="2" type="ORF">E8L99_21560</name>
</gene>
<dbReference type="PANTHER" id="PTHR43179:SF7">
    <property type="entry name" value="RHAMNOSYLTRANSFERASE WBBL"/>
    <property type="match status" value="1"/>
</dbReference>
<dbReference type="Gene3D" id="3.90.550.10">
    <property type="entry name" value="Spore Coat Polysaccharide Biosynthesis Protein SpsA, Chain A"/>
    <property type="match status" value="2"/>
</dbReference>
<organism evidence="2 3">
    <name type="scientific">Phreatobacter aquaticus</name>
    <dbReference type="NCBI Taxonomy" id="2570229"/>
    <lineage>
        <taxon>Bacteria</taxon>
        <taxon>Pseudomonadati</taxon>
        <taxon>Pseudomonadota</taxon>
        <taxon>Alphaproteobacteria</taxon>
        <taxon>Hyphomicrobiales</taxon>
        <taxon>Phreatobacteraceae</taxon>
        <taxon>Phreatobacter</taxon>
    </lineage>
</organism>
<evidence type="ECO:0000313" key="3">
    <source>
        <dbReference type="Proteomes" id="UP000298588"/>
    </source>
</evidence>
<dbReference type="Proteomes" id="UP000298588">
    <property type="component" value="Chromosome"/>
</dbReference>
<dbReference type="GO" id="GO:0016757">
    <property type="term" value="F:glycosyltransferase activity"/>
    <property type="evidence" value="ECO:0007669"/>
    <property type="project" value="UniProtKB-KW"/>
</dbReference>
<dbReference type="PANTHER" id="PTHR43179">
    <property type="entry name" value="RHAMNOSYLTRANSFERASE WBBL"/>
    <property type="match status" value="1"/>
</dbReference>
<dbReference type="KEGG" id="paqt:E8L99_21560"/>
<accession>A0A4D7QW21</accession>
<dbReference type="InterPro" id="IPR001173">
    <property type="entry name" value="Glyco_trans_2-like"/>
</dbReference>
<dbReference type="SUPFAM" id="SSF53448">
    <property type="entry name" value="Nucleotide-diphospho-sugar transferases"/>
    <property type="match status" value="2"/>
</dbReference>
<dbReference type="InterPro" id="IPR029044">
    <property type="entry name" value="Nucleotide-diphossugar_trans"/>
</dbReference>
<dbReference type="Pfam" id="PF00535">
    <property type="entry name" value="Glycos_transf_2"/>
    <property type="match status" value="2"/>
</dbReference>